<feature type="chain" id="PRO_5012249634" evidence="1">
    <location>
        <begin position="16"/>
        <end position="181"/>
    </location>
</feature>
<protein>
    <submittedName>
        <fullName evidence="2">Uncharacterized protein</fullName>
    </submittedName>
</protein>
<accession>A0A166Z7I1</accession>
<dbReference type="Proteomes" id="UP000076552">
    <property type="component" value="Unassembled WGS sequence"/>
</dbReference>
<gene>
    <name evidence="2" type="ORF">CT0861_03980</name>
</gene>
<evidence type="ECO:0000313" key="3">
    <source>
        <dbReference type="Proteomes" id="UP000076552"/>
    </source>
</evidence>
<dbReference type="AlphaFoldDB" id="A0A166Z7I1"/>
<keyword evidence="1" id="KW-0732">Signal</keyword>
<sequence length="181" mass="18191">MRSFAILSAAGLAAAQVTSIVITDGITATLTLPVFPEPTSLATVTATVPETTVTVSPEPTPSTTVTISEGTSTVPAGVTTTTIVVVDDPPITTTTPIVIPTFSESDPVITLPTITESTFDPATTITAVVPSVNTTLATLTQTHFPNATTTGPVVVPTAAADKLQGSVVGLIAAGIASFFLL</sequence>
<proteinExistence type="predicted"/>
<feature type="signal peptide" evidence="1">
    <location>
        <begin position="1"/>
        <end position="15"/>
    </location>
</feature>
<reference evidence="2 3" key="1">
    <citation type="submission" date="2015-06" db="EMBL/GenBank/DDBJ databases">
        <title>Survival trade-offs in plant roots during colonization by closely related pathogenic and mutualistic fungi.</title>
        <authorList>
            <person name="Hacquard S."/>
            <person name="Kracher B."/>
            <person name="Hiruma K."/>
            <person name="Weinman A."/>
            <person name="Muench P."/>
            <person name="Garrido Oter R."/>
            <person name="Ver Loren van Themaat E."/>
            <person name="Dallerey J.-F."/>
            <person name="Damm U."/>
            <person name="Henrissat B."/>
            <person name="Lespinet O."/>
            <person name="Thon M."/>
            <person name="Kemen E."/>
            <person name="McHardy A.C."/>
            <person name="Schulze-Lefert P."/>
            <person name="O'Connell R.J."/>
        </authorList>
    </citation>
    <scope>NUCLEOTIDE SEQUENCE [LARGE SCALE GENOMIC DNA]</scope>
    <source>
        <strain evidence="2 3">0861</strain>
    </source>
</reference>
<comment type="caution">
    <text evidence="2">The sequence shown here is derived from an EMBL/GenBank/DDBJ whole genome shotgun (WGS) entry which is preliminary data.</text>
</comment>
<keyword evidence="3" id="KW-1185">Reference proteome</keyword>
<dbReference type="EMBL" id="LFIV01000002">
    <property type="protein sequence ID" value="KZL78546.1"/>
    <property type="molecule type" value="Genomic_DNA"/>
</dbReference>
<dbReference type="OrthoDB" id="4851638at2759"/>
<evidence type="ECO:0000313" key="2">
    <source>
        <dbReference type="EMBL" id="KZL78546.1"/>
    </source>
</evidence>
<name>A0A166Z7I1_9PEZI</name>
<organism evidence="2 3">
    <name type="scientific">Colletotrichum tofieldiae</name>
    <dbReference type="NCBI Taxonomy" id="708197"/>
    <lineage>
        <taxon>Eukaryota</taxon>
        <taxon>Fungi</taxon>
        <taxon>Dikarya</taxon>
        <taxon>Ascomycota</taxon>
        <taxon>Pezizomycotina</taxon>
        <taxon>Sordariomycetes</taxon>
        <taxon>Hypocreomycetidae</taxon>
        <taxon>Glomerellales</taxon>
        <taxon>Glomerellaceae</taxon>
        <taxon>Colletotrichum</taxon>
        <taxon>Colletotrichum spaethianum species complex</taxon>
    </lineage>
</organism>
<evidence type="ECO:0000256" key="1">
    <source>
        <dbReference type="SAM" id="SignalP"/>
    </source>
</evidence>